<feature type="domain" description="MULE transposase" evidence="1">
    <location>
        <begin position="217"/>
        <end position="311"/>
    </location>
</feature>
<protein>
    <recommendedName>
        <fullName evidence="1">MULE transposase domain-containing protein</fullName>
    </recommendedName>
</protein>
<dbReference type="AlphaFoldDB" id="A0AAD4FHC1"/>
<proteinExistence type="predicted"/>
<dbReference type="Pfam" id="PF10551">
    <property type="entry name" value="MULE"/>
    <property type="match status" value="1"/>
</dbReference>
<dbReference type="PANTHER" id="PTHR47718:SF3">
    <property type="entry name" value="PROTEIN FAR1-RELATED SEQUENCE 5-LIKE"/>
    <property type="match status" value="1"/>
</dbReference>
<reference evidence="2" key="1">
    <citation type="submission" date="2021-07" db="EMBL/GenBank/DDBJ databases">
        <title>Genome Resource of American Ginseng Black Spot Pathogen Alternaria panax.</title>
        <authorList>
            <person name="Qiu C."/>
            <person name="Wang W."/>
            <person name="Liu Z."/>
        </authorList>
    </citation>
    <scope>NUCLEOTIDE SEQUENCE</scope>
    <source>
        <strain evidence="2">BNCC115425</strain>
    </source>
</reference>
<comment type="caution">
    <text evidence="2">The sequence shown here is derived from an EMBL/GenBank/DDBJ whole genome shotgun (WGS) entry which is preliminary data.</text>
</comment>
<sequence>MEAIQPPPDLPYDSYEGAYNALKAHGMQHGYGFVLERSKPHNSDVKTRYYYHCDRFRKCQSTAKVRSTSTRSTQCRFKLVIFKTKHSDRWKLEVQDKHHNHAQSISPSAHNVYRRQTSAQKAGIGSTTHADARPVQVLAAIQKKDHDTLVSATDTRSERTAVRKEQSREKIPIETLLDDLSTSDWVFTVKKDDNDHVQNLFFAHRKQVEMLRANPDVLLVDCAYLTNKYKLPLLHILGCTNLQTFYSAGFCFLTNQTEADYHWAIASFLLETGVQEPRVFISDQEEALKTTARSLLPEVPQLLCVWYINQNVQTKAQQTWRDVDGVTRGGKKRIAGFRARFIERWTQLVYAKRPTEFELKWNELLNDYSHQQELCRYLQDDLYLTSTEWAAAWTSHYRHYNTITSSPIEGMHEVLKGHLMTSRGDLRRVVGRIEEMVNSQYNKYSKDIASAQRSVQFEHRLEAIPFLPPGIHNVLTPPAIERIRQQDLLRQKEQRQRQGGQPCSGVFEKTNGLPCRHTLQEVAAAGSTLRLSYPYDDHWRYQRDQGPSFYLSSSLHSSVLEPLIAQTRGGSTRNDASTCRDSSAFEQCVPPSVPRLQPHHQPQGQTPAEAVREANTSITVSVPTPEPGINLVTTRMSVSVAAPAPLPPPTSLGLPSPVAVTVPVPVTPPPVWQPPTLEEFLVDIERRKSQLVLYDWNDMVSATNFLARTGQEGDPAKLVAARSMALASQGLSSPCTPAMAWNYHFGDMEAFYAERLAQVDAQNAVHEPQEVPMPQPKRVAAVAASEVWKSLSPRKKRRES</sequence>
<dbReference type="Proteomes" id="UP001199106">
    <property type="component" value="Unassembled WGS sequence"/>
</dbReference>
<dbReference type="InterPro" id="IPR018289">
    <property type="entry name" value="MULE_transposase_dom"/>
</dbReference>
<gene>
    <name evidence="2" type="ORF">G6011_06823</name>
</gene>
<evidence type="ECO:0000313" key="3">
    <source>
        <dbReference type="Proteomes" id="UP001199106"/>
    </source>
</evidence>
<dbReference type="EMBL" id="JAANER010000005">
    <property type="protein sequence ID" value="KAG9189955.1"/>
    <property type="molecule type" value="Genomic_DNA"/>
</dbReference>
<evidence type="ECO:0000259" key="1">
    <source>
        <dbReference type="Pfam" id="PF10551"/>
    </source>
</evidence>
<accession>A0AAD4FHC1</accession>
<keyword evidence="3" id="KW-1185">Reference proteome</keyword>
<organism evidence="2 3">
    <name type="scientific">Alternaria panax</name>
    <dbReference type="NCBI Taxonomy" id="48097"/>
    <lineage>
        <taxon>Eukaryota</taxon>
        <taxon>Fungi</taxon>
        <taxon>Dikarya</taxon>
        <taxon>Ascomycota</taxon>
        <taxon>Pezizomycotina</taxon>
        <taxon>Dothideomycetes</taxon>
        <taxon>Pleosporomycetidae</taxon>
        <taxon>Pleosporales</taxon>
        <taxon>Pleosporineae</taxon>
        <taxon>Pleosporaceae</taxon>
        <taxon>Alternaria</taxon>
        <taxon>Alternaria sect. Panax</taxon>
    </lineage>
</organism>
<dbReference type="PANTHER" id="PTHR47718">
    <property type="entry name" value="OS01G0519700 PROTEIN"/>
    <property type="match status" value="1"/>
</dbReference>
<evidence type="ECO:0000313" key="2">
    <source>
        <dbReference type="EMBL" id="KAG9189955.1"/>
    </source>
</evidence>
<name>A0AAD4FHC1_9PLEO</name>